<feature type="binding site" evidence="5">
    <location>
        <position position="225"/>
    </location>
    <ligand>
        <name>FAD</name>
        <dbReference type="ChEBI" id="CHEBI:57692"/>
    </ligand>
</feature>
<dbReference type="PROSITE" id="PS00623">
    <property type="entry name" value="GMC_OXRED_1"/>
    <property type="match status" value="1"/>
</dbReference>
<dbReference type="SUPFAM" id="SSF51905">
    <property type="entry name" value="FAD/NAD(P)-binding domain"/>
    <property type="match status" value="1"/>
</dbReference>
<evidence type="ECO:0000256" key="3">
    <source>
        <dbReference type="ARBA" id="ARBA00022630"/>
    </source>
</evidence>
<dbReference type="Proteomes" id="UP000291591">
    <property type="component" value="Unassembled WGS sequence"/>
</dbReference>
<dbReference type="PANTHER" id="PTHR11552:SF147">
    <property type="entry name" value="CHOLINE DEHYDROGENASE, MITOCHONDRIAL"/>
    <property type="match status" value="1"/>
</dbReference>
<accession>A0A4Q7UZ65</accession>
<dbReference type="InterPro" id="IPR012132">
    <property type="entry name" value="GMC_OxRdtase"/>
</dbReference>
<dbReference type="InterPro" id="IPR036188">
    <property type="entry name" value="FAD/NAD-bd_sf"/>
</dbReference>
<dbReference type="GO" id="GO:0050660">
    <property type="term" value="F:flavin adenine dinucleotide binding"/>
    <property type="evidence" value="ECO:0007669"/>
    <property type="project" value="InterPro"/>
</dbReference>
<evidence type="ECO:0000256" key="4">
    <source>
        <dbReference type="ARBA" id="ARBA00022827"/>
    </source>
</evidence>
<protein>
    <submittedName>
        <fullName evidence="9">Choline dehydrogenase</fullName>
    </submittedName>
</protein>
<reference evidence="9 10" key="1">
    <citation type="submission" date="2019-02" db="EMBL/GenBank/DDBJ databases">
        <title>Sequencing the genomes of 1000 actinobacteria strains.</title>
        <authorList>
            <person name="Klenk H.-P."/>
        </authorList>
    </citation>
    <scope>NUCLEOTIDE SEQUENCE [LARGE SCALE GENOMIC DNA]</scope>
    <source>
        <strain evidence="9 10">DSM 45779</strain>
    </source>
</reference>
<evidence type="ECO:0000313" key="10">
    <source>
        <dbReference type="Proteomes" id="UP000291591"/>
    </source>
</evidence>
<dbReference type="AlphaFoldDB" id="A0A4Q7UZ65"/>
<gene>
    <name evidence="9" type="ORF">EV383_3194</name>
</gene>
<evidence type="ECO:0000313" key="9">
    <source>
        <dbReference type="EMBL" id="RZT86301.1"/>
    </source>
</evidence>
<sequence>MYDTIIVGAGSAGATIASRLTEDDHRSVLLLEAGPDYRSAETSPELRSVEPGAIGLTAQLADTHTFPNLTATRSAAQSALPYVRGRGVGGSSAVNGLFAIRATVEDFDGWAARGATGWGFDDVLPLLNRLENDRDFGDEPFHGDAGPIPVTRPRRENFATIERAVDQATERLGHPWAPDHNAPGSTGVSPYAYNGVDGRRVSTNDAYLEPARDRPGLTVVGDALVDRILFSGTLAVGVVAIVGGETVEYRARDVVLSAGAIGSPAILLRSGVGPSADLRALGVEPVANLPVGHGLQDHPGIVLALGLHEPPDFGDEPQRGQLCVRFSTGVGDEVNDAMLATPGALGIGVPAAGVIGWGNHVVSTGRVQLASTDPSVDPQVDFDMLSHPDDMRRFRVVVDELRTLAAQPELQKVATASWLGTGMADPATTMSDREFAEFALANVIDTVHASGSCRMGAPDDPDVVVDPEGRVLGVDGLRVADASVFPWVTRANAHLTAVLVGEKIADAIRSAHRGTVSPR</sequence>
<comment type="cofactor">
    <cofactor evidence="1 5">
        <name>FAD</name>
        <dbReference type="ChEBI" id="CHEBI:57692"/>
    </cofactor>
</comment>
<dbReference type="RefSeq" id="WP_130290623.1">
    <property type="nucleotide sequence ID" value="NZ_SHKL01000001.1"/>
</dbReference>
<dbReference type="PROSITE" id="PS00624">
    <property type="entry name" value="GMC_OXRED_2"/>
    <property type="match status" value="1"/>
</dbReference>
<name>A0A4Q7UZ65_PSEST</name>
<dbReference type="InterPro" id="IPR007867">
    <property type="entry name" value="GMC_OxRtase_C"/>
</dbReference>
<evidence type="ECO:0000259" key="7">
    <source>
        <dbReference type="PROSITE" id="PS00623"/>
    </source>
</evidence>
<dbReference type="InterPro" id="IPR000172">
    <property type="entry name" value="GMC_OxRdtase_N"/>
</dbReference>
<dbReference type="Pfam" id="PF05199">
    <property type="entry name" value="GMC_oxred_C"/>
    <property type="match status" value="1"/>
</dbReference>
<evidence type="ECO:0000259" key="8">
    <source>
        <dbReference type="PROSITE" id="PS00624"/>
    </source>
</evidence>
<keyword evidence="3 6" id="KW-0285">Flavoprotein</keyword>
<dbReference type="PIRSF" id="PIRSF000137">
    <property type="entry name" value="Alcohol_oxidase"/>
    <property type="match status" value="1"/>
</dbReference>
<evidence type="ECO:0000256" key="1">
    <source>
        <dbReference type="ARBA" id="ARBA00001974"/>
    </source>
</evidence>
<organism evidence="9 10">
    <name type="scientific">Pseudonocardia sediminis</name>
    <dbReference type="NCBI Taxonomy" id="1397368"/>
    <lineage>
        <taxon>Bacteria</taxon>
        <taxon>Bacillati</taxon>
        <taxon>Actinomycetota</taxon>
        <taxon>Actinomycetes</taxon>
        <taxon>Pseudonocardiales</taxon>
        <taxon>Pseudonocardiaceae</taxon>
        <taxon>Pseudonocardia</taxon>
    </lineage>
</organism>
<comment type="caution">
    <text evidence="9">The sequence shown here is derived from an EMBL/GenBank/DDBJ whole genome shotgun (WGS) entry which is preliminary data.</text>
</comment>
<keyword evidence="10" id="KW-1185">Reference proteome</keyword>
<dbReference type="SUPFAM" id="SSF54373">
    <property type="entry name" value="FAD-linked reductases, C-terminal domain"/>
    <property type="match status" value="1"/>
</dbReference>
<feature type="domain" description="Glucose-methanol-choline oxidoreductase N-terminal" evidence="7">
    <location>
        <begin position="85"/>
        <end position="108"/>
    </location>
</feature>
<dbReference type="Pfam" id="PF00732">
    <property type="entry name" value="GMC_oxred_N"/>
    <property type="match status" value="1"/>
</dbReference>
<dbReference type="GO" id="GO:0016614">
    <property type="term" value="F:oxidoreductase activity, acting on CH-OH group of donors"/>
    <property type="evidence" value="ECO:0007669"/>
    <property type="project" value="InterPro"/>
</dbReference>
<dbReference type="EMBL" id="SHKL01000001">
    <property type="protein sequence ID" value="RZT86301.1"/>
    <property type="molecule type" value="Genomic_DNA"/>
</dbReference>
<keyword evidence="4 5" id="KW-0274">FAD</keyword>
<comment type="similarity">
    <text evidence="2 6">Belongs to the GMC oxidoreductase family.</text>
</comment>
<feature type="domain" description="Glucose-methanol-choline oxidoreductase N-terminal" evidence="8">
    <location>
        <begin position="259"/>
        <end position="273"/>
    </location>
</feature>
<evidence type="ECO:0000256" key="2">
    <source>
        <dbReference type="ARBA" id="ARBA00010790"/>
    </source>
</evidence>
<evidence type="ECO:0000256" key="5">
    <source>
        <dbReference type="PIRSR" id="PIRSR000137-2"/>
    </source>
</evidence>
<dbReference type="OrthoDB" id="3659813at2"/>
<evidence type="ECO:0000256" key="6">
    <source>
        <dbReference type="RuleBase" id="RU003968"/>
    </source>
</evidence>
<dbReference type="Gene3D" id="3.50.50.60">
    <property type="entry name" value="FAD/NAD(P)-binding domain"/>
    <property type="match status" value="1"/>
</dbReference>
<proteinExistence type="inferred from homology"/>
<dbReference type="PANTHER" id="PTHR11552">
    <property type="entry name" value="GLUCOSE-METHANOL-CHOLINE GMC OXIDOREDUCTASE"/>
    <property type="match status" value="1"/>
</dbReference>
<dbReference type="Gene3D" id="3.30.410.40">
    <property type="match status" value="1"/>
</dbReference>